<sequence length="1104" mass="122652">MAEEQSAANSTAAAAPLGHSVIPIVNKLQDIFAQLGSQSTIELPQVAVVGSQSSGKSSVLEALVGRDFLPRGSDICTRRPLVLQLVQIKRKADGTDEEWGEFLHLPGKKFFDFNDIRREIQEIVKSISFPPEIVLEIVLETQGDDLIHLAISHTKPEPAETEREAGGNKGVSDKQIRLKIFSPNVLDITLVDLPGLTKVPVGDQPSDIEARIRTMIMSYIKRPSCLILAVTPANSDLANSDALQMAGIADPDGYRTIGVITKLDIMDRGTDARNFLLGKVIPLRLGYVGVVNRSQEDILLNRSIKDALVAEEKFFRSRPVYSDLAERCGVPQLAKKLNQFLSWGYESEPPAGALPCLPLCVPSLPLRCRVTPCCWVRLFGISAHLERMEHHWEMMENNLDERRTNVSSIEAMVAALMKEKASLMRLWRPCGYLALAMTIAEFEARVAKVPDLCDPVLLLSNGSHGAILLARQVEREMNFKNPSDKEQPCSSYFSQSCLAPTSISSSMTSSLLDQPNRNSCNLSHADYLDLRTRFPHPESLDCLTRVALVCGSIGYFDWESIDMTLLNAWCLSLHDSGFLVIIQILVQHIKTVLPGLKARISTALVSVAKEHASYGEITESKAGQGALLLNILSKYSEAFSSMVEGKYEEMSTSELSGGARIHYIFQNIYVKSLEDVDPCEDLTDDDIRTAIQNATGPKSALFVPEVPFEVLIRRQIARLLDPSLQCARFIYDELIKMSHRCMVNEMQRFPVLRKRMDEVIGNFLRDGLEPSETMIGHIIEMEMDYINTSHPNFIGGSKAVETALQQIKTSRIGTLSKAKDSGDADKAPNSERSLKSRAILARQANGIVPEQNARPIAEVEKTAPPVSNASSNWGISSIFGSHDNRTSVKENSTSKPFSEPVQIMEQGISMIYLREPPSVLRPSETHSDQEAVEIAVTKLLLRSYYDIVRKNVEDSVPKAIMHFLVNHTKRELHNVFIKKLYRDNLFEEMLQEPDEVSMKRKRTRETLRVLQQAFRTLDELPLEAESVERGYNLNSDPTGLPKIHGLPTSSLYNAGSGLTDTYSASPKNTKSRKSSHSGELHSSYYGDSNGGRNSMLGLYPTVDI</sequence>
<dbReference type="Pfam" id="PF02212">
    <property type="entry name" value="GED"/>
    <property type="match status" value="1"/>
</dbReference>
<dbReference type="InterPro" id="IPR003130">
    <property type="entry name" value="GED"/>
</dbReference>
<evidence type="ECO:0000256" key="4">
    <source>
        <dbReference type="RuleBase" id="RU003932"/>
    </source>
</evidence>
<evidence type="ECO:0000313" key="8">
    <source>
        <dbReference type="EMBL" id="GER42856.1"/>
    </source>
</evidence>
<dbReference type="Pfam" id="PF01031">
    <property type="entry name" value="Dynamin_M"/>
    <property type="match status" value="2"/>
</dbReference>
<dbReference type="InterPro" id="IPR030381">
    <property type="entry name" value="G_DYNAMIN_dom"/>
</dbReference>
<dbReference type="InterPro" id="IPR027417">
    <property type="entry name" value="P-loop_NTPase"/>
</dbReference>
<dbReference type="Gene3D" id="3.40.50.300">
    <property type="entry name" value="P-loop containing nucleotide triphosphate hydrolases"/>
    <property type="match status" value="1"/>
</dbReference>
<name>A0A5A7QD59_STRAF</name>
<evidence type="ECO:0000259" key="6">
    <source>
        <dbReference type="PROSITE" id="PS51388"/>
    </source>
</evidence>
<dbReference type="GO" id="GO:0005874">
    <property type="term" value="C:microtubule"/>
    <property type="evidence" value="ECO:0007669"/>
    <property type="project" value="TreeGrafter"/>
</dbReference>
<evidence type="ECO:0000259" key="7">
    <source>
        <dbReference type="PROSITE" id="PS51718"/>
    </source>
</evidence>
<reference evidence="9" key="1">
    <citation type="journal article" date="2019" name="Curr. Biol.">
        <title>Genome Sequence of Striga asiatica Provides Insight into the Evolution of Plant Parasitism.</title>
        <authorList>
            <person name="Yoshida S."/>
            <person name="Kim S."/>
            <person name="Wafula E.K."/>
            <person name="Tanskanen J."/>
            <person name="Kim Y.M."/>
            <person name="Honaas L."/>
            <person name="Yang Z."/>
            <person name="Spallek T."/>
            <person name="Conn C.E."/>
            <person name="Ichihashi Y."/>
            <person name="Cheong K."/>
            <person name="Cui S."/>
            <person name="Der J.P."/>
            <person name="Gundlach H."/>
            <person name="Jiao Y."/>
            <person name="Hori C."/>
            <person name="Ishida J.K."/>
            <person name="Kasahara H."/>
            <person name="Kiba T."/>
            <person name="Kim M.S."/>
            <person name="Koo N."/>
            <person name="Laohavisit A."/>
            <person name="Lee Y.H."/>
            <person name="Lumba S."/>
            <person name="McCourt P."/>
            <person name="Mortimer J.C."/>
            <person name="Mutuku J.M."/>
            <person name="Nomura T."/>
            <person name="Sasaki-Sekimoto Y."/>
            <person name="Seto Y."/>
            <person name="Wang Y."/>
            <person name="Wakatake T."/>
            <person name="Sakakibara H."/>
            <person name="Demura T."/>
            <person name="Yamaguchi S."/>
            <person name="Yoneyama K."/>
            <person name="Manabe R.I."/>
            <person name="Nelson D.C."/>
            <person name="Schulman A.H."/>
            <person name="Timko M.P."/>
            <person name="dePamphilis C.W."/>
            <person name="Choi D."/>
            <person name="Shirasu K."/>
        </authorList>
    </citation>
    <scope>NUCLEOTIDE SEQUENCE [LARGE SCALE GENOMIC DNA]</scope>
    <source>
        <strain evidence="9">cv. UVA1</strain>
    </source>
</reference>
<dbReference type="FunFam" id="1.20.120.1240:FF:000018">
    <property type="entry name" value="Dynamin-related protein 3A"/>
    <property type="match status" value="1"/>
</dbReference>
<dbReference type="GO" id="GO:0005737">
    <property type="term" value="C:cytoplasm"/>
    <property type="evidence" value="ECO:0007669"/>
    <property type="project" value="TreeGrafter"/>
</dbReference>
<organism evidence="8 9">
    <name type="scientific">Striga asiatica</name>
    <name type="common">Asiatic witchweed</name>
    <name type="synonym">Buchnera asiatica</name>
    <dbReference type="NCBI Taxonomy" id="4170"/>
    <lineage>
        <taxon>Eukaryota</taxon>
        <taxon>Viridiplantae</taxon>
        <taxon>Streptophyta</taxon>
        <taxon>Embryophyta</taxon>
        <taxon>Tracheophyta</taxon>
        <taxon>Spermatophyta</taxon>
        <taxon>Magnoliopsida</taxon>
        <taxon>eudicotyledons</taxon>
        <taxon>Gunneridae</taxon>
        <taxon>Pentapetalae</taxon>
        <taxon>asterids</taxon>
        <taxon>lamiids</taxon>
        <taxon>Lamiales</taxon>
        <taxon>Orobanchaceae</taxon>
        <taxon>Buchnereae</taxon>
        <taxon>Striga</taxon>
    </lineage>
</organism>
<comment type="caution">
    <text evidence="8">The sequence shown here is derived from an EMBL/GenBank/DDBJ whole genome shotgun (WGS) entry which is preliminary data.</text>
</comment>
<accession>A0A5A7QD59</accession>
<dbReference type="InterPro" id="IPR019762">
    <property type="entry name" value="Dynamin_GTPase_CS"/>
</dbReference>
<evidence type="ECO:0000256" key="5">
    <source>
        <dbReference type="SAM" id="MobiDB-lite"/>
    </source>
</evidence>
<dbReference type="PROSITE" id="PS00410">
    <property type="entry name" value="G_DYNAMIN_1"/>
    <property type="match status" value="1"/>
</dbReference>
<dbReference type="GO" id="GO:0005525">
    <property type="term" value="F:GTP binding"/>
    <property type="evidence" value="ECO:0007669"/>
    <property type="project" value="UniProtKB-KW"/>
</dbReference>
<feature type="region of interest" description="Disordered" evidence="5">
    <location>
        <begin position="1062"/>
        <end position="1104"/>
    </location>
</feature>
<gene>
    <name evidence="8" type="ORF">STAS_19677</name>
</gene>
<dbReference type="OrthoDB" id="5061070at2759"/>
<evidence type="ECO:0000256" key="3">
    <source>
        <dbReference type="ARBA" id="ARBA00023175"/>
    </source>
</evidence>
<dbReference type="InterPro" id="IPR001401">
    <property type="entry name" value="Dynamin_GTPase"/>
</dbReference>
<keyword evidence="2 4" id="KW-0342">GTP-binding</keyword>
<evidence type="ECO:0000313" key="9">
    <source>
        <dbReference type="Proteomes" id="UP000325081"/>
    </source>
</evidence>
<keyword evidence="9" id="KW-1185">Reference proteome</keyword>
<dbReference type="CDD" id="cd08771">
    <property type="entry name" value="DLP_1"/>
    <property type="match status" value="1"/>
</dbReference>
<dbReference type="Gene3D" id="1.20.120.1240">
    <property type="entry name" value="Dynamin, middle domain"/>
    <property type="match status" value="1"/>
</dbReference>
<protein>
    <submittedName>
        <fullName evidence="8">Dynamin</fullName>
    </submittedName>
</protein>
<dbReference type="EMBL" id="BKCP01006482">
    <property type="protein sequence ID" value="GER42856.1"/>
    <property type="molecule type" value="Genomic_DNA"/>
</dbReference>
<keyword evidence="3" id="KW-0505">Motor protein</keyword>
<dbReference type="SUPFAM" id="SSF52540">
    <property type="entry name" value="P-loop containing nucleoside triphosphate hydrolases"/>
    <property type="match status" value="1"/>
</dbReference>
<keyword evidence="1 4" id="KW-0547">Nucleotide-binding</keyword>
<dbReference type="InterPro" id="IPR000375">
    <property type="entry name" value="Dynamin_stalk"/>
</dbReference>
<dbReference type="PANTHER" id="PTHR11566:SF21">
    <property type="entry name" value="DYNAMIN RELATED PROTEIN 1, ISOFORM A"/>
    <property type="match status" value="1"/>
</dbReference>
<dbReference type="Pfam" id="PF00350">
    <property type="entry name" value="Dynamin_N"/>
    <property type="match status" value="1"/>
</dbReference>
<feature type="compositionally biased region" description="Basic and acidic residues" evidence="5">
    <location>
        <begin position="817"/>
        <end position="833"/>
    </location>
</feature>
<dbReference type="InterPro" id="IPR020850">
    <property type="entry name" value="GED_dom"/>
</dbReference>
<dbReference type="GO" id="GO:0016020">
    <property type="term" value="C:membrane"/>
    <property type="evidence" value="ECO:0007669"/>
    <property type="project" value="TreeGrafter"/>
</dbReference>
<dbReference type="Proteomes" id="UP000325081">
    <property type="component" value="Unassembled WGS sequence"/>
</dbReference>
<dbReference type="InterPro" id="IPR022812">
    <property type="entry name" value="Dynamin"/>
</dbReference>
<evidence type="ECO:0000256" key="1">
    <source>
        <dbReference type="ARBA" id="ARBA00022741"/>
    </source>
</evidence>
<dbReference type="PROSITE" id="PS51388">
    <property type="entry name" value="GED"/>
    <property type="match status" value="1"/>
</dbReference>
<feature type="domain" description="Dynamin-type G" evidence="7">
    <location>
        <begin position="40"/>
        <end position="349"/>
    </location>
</feature>
<dbReference type="GO" id="GO:0003924">
    <property type="term" value="F:GTPase activity"/>
    <property type="evidence" value="ECO:0007669"/>
    <property type="project" value="InterPro"/>
</dbReference>
<dbReference type="SMART" id="SM00053">
    <property type="entry name" value="DYNc"/>
    <property type="match status" value="1"/>
</dbReference>
<dbReference type="GO" id="GO:0008017">
    <property type="term" value="F:microtubule binding"/>
    <property type="evidence" value="ECO:0007669"/>
    <property type="project" value="TreeGrafter"/>
</dbReference>
<dbReference type="AlphaFoldDB" id="A0A5A7QD59"/>
<dbReference type="SMART" id="SM00302">
    <property type="entry name" value="GED"/>
    <property type="match status" value="1"/>
</dbReference>
<dbReference type="PRINTS" id="PR00195">
    <property type="entry name" value="DYNAMIN"/>
</dbReference>
<dbReference type="PANTHER" id="PTHR11566">
    <property type="entry name" value="DYNAMIN"/>
    <property type="match status" value="1"/>
</dbReference>
<proteinExistence type="inferred from homology"/>
<dbReference type="InterPro" id="IPR045063">
    <property type="entry name" value="Dynamin_N"/>
</dbReference>
<comment type="similarity">
    <text evidence="4">Belongs to the TRAFAC class dynamin-like GTPase superfamily. Dynamin/Fzo/YdjA family.</text>
</comment>
<evidence type="ECO:0000256" key="2">
    <source>
        <dbReference type="ARBA" id="ARBA00023134"/>
    </source>
</evidence>
<feature type="domain" description="GED" evidence="6">
    <location>
        <begin position="934"/>
        <end position="1025"/>
    </location>
</feature>
<dbReference type="PROSITE" id="PS51718">
    <property type="entry name" value="G_DYNAMIN_2"/>
    <property type="match status" value="1"/>
</dbReference>
<feature type="region of interest" description="Disordered" evidence="5">
    <location>
        <begin position="811"/>
        <end position="833"/>
    </location>
</feature>